<dbReference type="GO" id="GO:0004089">
    <property type="term" value="F:carbonate dehydratase activity"/>
    <property type="evidence" value="ECO:0007669"/>
    <property type="project" value="InterPro"/>
</dbReference>
<feature type="region of interest" description="Disordered" evidence="2">
    <location>
        <begin position="311"/>
        <end position="332"/>
    </location>
</feature>
<keyword evidence="3" id="KW-0732">Signal</keyword>
<comment type="similarity">
    <text evidence="1">Belongs to the alpha-carbonic anhydrase family.</text>
</comment>
<dbReference type="InterPro" id="IPR036465">
    <property type="entry name" value="vWFA_dom_sf"/>
</dbReference>
<dbReference type="InterPro" id="IPR001148">
    <property type="entry name" value="CA_dom"/>
</dbReference>
<dbReference type="GO" id="GO:0008270">
    <property type="term" value="F:zinc ion binding"/>
    <property type="evidence" value="ECO:0007669"/>
    <property type="project" value="InterPro"/>
</dbReference>
<dbReference type="CDD" id="cd00198">
    <property type="entry name" value="vWFA"/>
    <property type="match status" value="1"/>
</dbReference>
<protein>
    <submittedName>
        <fullName evidence="6">CA6 LcoCA6</fullName>
    </submittedName>
</protein>
<dbReference type="Gene3D" id="3.40.50.410">
    <property type="entry name" value="von Willebrand factor, type A domain"/>
    <property type="match status" value="1"/>
</dbReference>
<evidence type="ECO:0000259" key="5">
    <source>
        <dbReference type="PROSITE" id="PS51144"/>
    </source>
</evidence>
<feature type="domain" description="Ig-like" evidence="4">
    <location>
        <begin position="612"/>
        <end position="691"/>
    </location>
</feature>
<dbReference type="AlphaFoldDB" id="A0A098D1F9"/>
<dbReference type="SUPFAM" id="SSF48726">
    <property type="entry name" value="Immunoglobulin"/>
    <property type="match status" value="1"/>
</dbReference>
<dbReference type="Pfam" id="PF00194">
    <property type="entry name" value="Carb_anhydrase"/>
    <property type="match status" value="1"/>
</dbReference>
<feature type="domain" description="Alpha-carbonic anhydrase" evidence="5">
    <location>
        <begin position="31"/>
        <end position="293"/>
    </location>
</feature>
<dbReference type="Gene3D" id="2.60.40.10">
    <property type="entry name" value="Immunoglobulins"/>
    <property type="match status" value="1"/>
</dbReference>
<reference evidence="6" key="1">
    <citation type="submission" date="2014-09" db="EMBL/GenBank/DDBJ databases">
        <title>Calcareous sponge genomes reveal complex evolution of alpha-carbonic anhydrases and two key biomineralization enzymes.</title>
        <authorList>
            <person name="Voigt O."/>
            <person name="Adamski M."/>
            <person name="Sluzek K."/>
            <person name="Adamska M."/>
        </authorList>
    </citation>
    <scope>NUCLEOTIDE SEQUENCE</scope>
</reference>
<dbReference type="InterPro" id="IPR036398">
    <property type="entry name" value="CA_dom_sf"/>
</dbReference>
<gene>
    <name evidence="6" type="primary">CA6</name>
</gene>
<sequence length="1172" mass="126486">MGLTGASYLLLFSAAFSGFCGIYGKNQDSCEDWSYRDQENWPAQCYKSPIDINRAQASFHPNFSPLAIDTASVNTIIANNGKHIVIHGGDDHQVLGFLSGGPLFSETALYGIVEARFHFGLRIDGRSMGGSDHTISGKSYDAELQFIAYNTMYPNVEVALLQPNGIAIVSVLFEEGERTDNLDLNMFLDMAASEVKFHGNDFSLDGINLRQLLPDNIGEYFTYNGSFTWPRCSDPVNWIVMSNTMTITAEQLSNLQGVYSTRRGQSPEEPMAMNTREIQDHPDNIGRAVVASFPAGRAVVLDCTHEREQIPLGHTRQFSTPDTSDPRSSRAGNDIIFIVDQSGSSRVRRLHRWLKDTEFPMKLDAAFNDNGFENNRFGLVGFGHDLSGQASTIPVGQGGQLIGSAADLQRAMQGLISRGNREDGYAAIQLALRAYDFRPDAHTILMLMTDEGRDALAPDLDRAAMETILVDGKTTLHAVLHEHFRSGMRSGCRPRHRGHDHALGMGPMKHAFLRHAGADFEVAPWLGYPRLRSAHTNTHDAYTELAWSSGGGVFDILSVVNSGTQDRNNVANSLSNMFAQMRLWDFQRFNCQRCTCKFSAEVECSRCDEDFPPQAVVEAAPTVFLGEAAQLRCVASGHPPPGVAWQQTDGSSQLPSGVTVEGDTLRIASVTQRNCFTCVASGGRQGERESTGCVEVQGVIPEPVVSQPSPINAGASAQFTCTSTGYPEPELAFETDNDNCVADGTTVTCSNLQRRTCVTCVSSNRLGSGSDTQCVDVYASCEGGVRHNSCRRRFTPDASIPADNIHLVVLFDESRTMLNERAALGRIVAGIDDTLRSAGFGVNIDNKFSLVGFAGSSAPQGRSISVAGGVCGSPTELEAATNALSEDGRTEDGYSAIDVALSTVTGCDTGPNSQLVLMLFTDEDRDTLRGFGESITFDSTLQSLQAANARFVAVVKQEYRDTPARRSAYGLDSLGKAFVVTDGGASFEVSASGSPVRDSGYGTTERDYVDLARQTGGAFFNTLVIRDEGRLAGFIAAVAFSLSEQLASERVRPLCQECCCSNGSPNCTNMPRITAQAACMSPPAVELSTSVSSTPSFAMHAEEMTLFCGGDNENAITQWEPHPVEAFQTGSQLHFASYTRAASTTFVCTQRIDNGMDSGSLTLDAALGALGK</sequence>
<dbReference type="InterPro" id="IPR036179">
    <property type="entry name" value="Ig-like_dom_sf"/>
</dbReference>
<dbReference type="PROSITE" id="PS50835">
    <property type="entry name" value="IG_LIKE"/>
    <property type="match status" value="1"/>
</dbReference>
<evidence type="ECO:0000313" key="6">
    <source>
        <dbReference type="EMBL" id="CEF71791.1"/>
    </source>
</evidence>
<feature type="chain" id="PRO_5001939589" evidence="3">
    <location>
        <begin position="25"/>
        <end position="1172"/>
    </location>
</feature>
<evidence type="ECO:0000256" key="3">
    <source>
        <dbReference type="SAM" id="SignalP"/>
    </source>
</evidence>
<dbReference type="GO" id="GO:0006730">
    <property type="term" value="P:one-carbon metabolic process"/>
    <property type="evidence" value="ECO:0007669"/>
    <property type="project" value="TreeGrafter"/>
</dbReference>
<evidence type="ECO:0000259" key="4">
    <source>
        <dbReference type="PROSITE" id="PS50835"/>
    </source>
</evidence>
<dbReference type="EMBL" id="LN609545">
    <property type="protein sequence ID" value="CEF71791.1"/>
    <property type="molecule type" value="mRNA"/>
</dbReference>
<dbReference type="SUPFAM" id="SSF51069">
    <property type="entry name" value="Carbonic anhydrase"/>
    <property type="match status" value="1"/>
</dbReference>
<dbReference type="CDD" id="cd00326">
    <property type="entry name" value="alpha_CA"/>
    <property type="match status" value="1"/>
</dbReference>
<proteinExistence type="evidence at transcript level"/>
<dbReference type="InterPro" id="IPR023561">
    <property type="entry name" value="Carbonic_anhydrase_a-class"/>
</dbReference>
<feature type="non-terminal residue" evidence="6">
    <location>
        <position position="1"/>
    </location>
</feature>
<dbReference type="PANTHER" id="PTHR18952:SF208">
    <property type="entry name" value="CARBONIC ANHYDRASE XA-RELATED"/>
    <property type="match status" value="1"/>
</dbReference>
<accession>A0A098D1F9</accession>
<dbReference type="SUPFAM" id="SSF53300">
    <property type="entry name" value="vWA-like"/>
    <property type="match status" value="1"/>
</dbReference>
<feature type="signal peptide" evidence="3">
    <location>
        <begin position="1"/>
        <end position="24"/>
    </location>
</feature>
<feature type="non-terminal residue" evidence="6">
    <location>
        <position position="1172"/>
    </location>
</feature>
<name>A0A098D1F9_9METZ</name>
<dbReference type="SMART" id="SM00409">
    <property type="entry name" value="IG"/>
    <property type="match status" value="1"/>
</dbReference>
<dbReference type="SMART" id="SM01057">
    <property type="entry name" value="Carb_anhydrase"/>
    <property type="match status" value="1"/>
</dbReference>
<dbReference type="InterPro" id="IPR007110">
    <property type="entry name" value="Ig-like_dom"/>
</dbReference>
<dbReference type="InterPro" id="IPR013783">
    <property type="entry name" value="Ig-like_fold"/>
</dbReference>
<dbReference type="InterPro" id="IPR003599">
    <property type="entry name" value="Ig_sub"/>
</dbReference>
<dbReference type="PANTHER" id="PTHR18952">
    <property type="entry name" value="CARBONIC ANHYDRASE"/>
    <property type="match status" value="1"/>
</dbReference>
<organism evidence="6">
    <name type="scientific">Leucosolenia complicata</name>
    <dbReference type="NCBI Taxonomy" id="433461"/>
    <lineage>
        <taxon>Eukaryota</taxon>
        <taxon>Metazoa</taxon>
        <taxon>Porifera</taxon>
        <taxon>Calcarea</taxon>
        <taxon>Calcaronea</taxon>
        <taxon>Leucosolenida</taxon>
        <taxon>Leucosoleniidae</taxon>
        <taxon>Leucosolenia</taxon>
    </lineage>
</organism>
<dbReference type="Gene3D" id="3.10.200.10">
    <property type="entry name" value="Alpha carbonic anhydrase"/>
    <property type="match status" value="1"/>
</dbReference>
<dbReference type="PROSITE" id="PS51144">
    <property type="entry name" value="ALPHA_CA_2"/>
    <property type="match status" value="1"/>
</dbReference>
<dbReference type="Pfam" id="PF13927">
    <property type="entry name" value="Ig_3"/>
    <property type="match status" value="1"/>
</dbReference>
<evidence type="ECO:0000256" key="1">
    <source>
        <dbReference type="ARBA" id="ARBA00010718"/>
    </source>
</evidence>
<evidence type="ECO:0000256" key="2">
    <source>
        <dbReference type="SAM" id="MobiDB-lite"/>
    </source>
</evidence>